<evidence type="ECO:0000313" key="3">
    <source>
        <dbReference type="Proteomes" id="UP000619355"/>
    </source>
</evidence>
<keyword evidence="3" id="KW-1185">Reference proteome</keyword>
<dbReference type="Proteomes" id="UP000619355">
    <property type="component" value="Unassembled WGS sequence"/>
</dbReference>
<organism evidence="2 3">
    <name type="scientific">Streptomyces capoamus</name>
    <dbReference type="NCBI Taxonomy" id="68183"/>
    <lineage>
        <taxon>Bacteria</taxon>
        <taxon>Bacillati</taxon>
        <taxon>Actinomycetota</taxon>
        <taxon>Actinomycetes</taxon>
        <taxon>Kitasatosporales</taxon>
        <taxon>Streptomycetaceae</taxon>
        <taxon>Streptomyces</taxon>
    </lineage>
</organism>
<dbReference type="RefSeq" id="WP_229899601.1">
    <property type="nucleotide sequence ID" value="NZ_BNBF01000006.1"/>
</dbReference>
<name>A0A919EWT4_9ACTN</name>
<comment type="caution">
    <text evidence="2">The sequence shown here is derived from an EMBL/GenBank/DDBJ whole genome shotgun (WGS) entry which is preliminary data.</text>
</comment>
<dbReference type="EMBL" id="BNBF01000006">
    <property type="protein sequence ID" value="GHG46416.1"/>
    <property type="molecule type" value="Genomic_DNA"/>
</dbReference>
<feature type="domain" description="Siphovirus-type tail component C-terminal" evidence="1">
    <location>
        <begin position="334"/>
        <end position="433"/>
    </location>
</feature>
<dbReference type="Gene3D" id="2.60.120.860">
    <property type="match status" value="1"/>
</dbReference>
<gene>
    <name evidence="2" type="ORF">GCM10018980_25390</name>
</gene>
<evidence type="ECO:0000259" key="1">
    <source>
        <dbReference type="Pfam" id="PF22768"/>
    </source>
</evidence>
<sequence length="439" mass="45725">MAIGDQVNASGHAQLGELLLGRGTPYRWRSLTGWEDLPALDSGSVNRADAHGAILGRLLAQPRVVTLDGIQIRARRGEIGAVVQQLGAATTITEDEQPFVVQLDERGPLLAWVRVTARAVPVERGYTLGSISGAAVQLTASDPRRYELLERTARVGLPTDEPGLDWNADPSRQVFPDDQAAGRASSASSFWALSGLTTGNSGGALTVTVTAAQARLAWTSGPDTFAGFPVEPAQSVTFLADAPPPGTTLLLHWLDDTGAYVSATNGTYGRVTGTAPAGATVVRPIMQWATVPSPATATVGPSRLLIPGLGAEGLLDPYDFGPPGSTGTLTARNDGNAPAHPVVEFRGPVSIPSLTNLATGDVLEYDLDLAAGDVLVVDTGEGTVTLNGTASRLYTATARSVPEQSFALWPGTADLAFRAAPESSDPAASVAVRWRSAHW</sequence>
<proteinExistence type="predicted"/>
<protein>
    <recommendedName>
        <fullName evidence="1">Siphovirus-type tail component C-terminal domain-containing protein</fullName>
    </recommendedName>
</protein>
<evidence type="ECO:0000313" key="2">
    <source>
        <dbReference type="EMBL" id="GHG46416.1"/>
    </source>
</evidence>
<accession>A0A919EWT4</accession>
<dbReference type="AlphaFoldDB" id="A0A919EWT4"/>
<dbReference type="InterPro" id="IPR054738">
    <property type="entry name" value="Siphovirus-type_tail_C"/>
</dbReference>
<dbReference type="Pfam" id="PF22768">
    <property type="entry name" value="SPP1_Dit"/>
    <property type="match status" value="1"/>
</dbReference>
<reference evidence="3" key="1">
    <citation type="journal article" date="2019" name="Int. J. Syst. Evol. Microbiol.">
        <title>The Global Catalogue of Microorganisms (GCM) 10K type strain sequencing project: providing services to taxonomists for standard genome sequencing and annotation.</title>
        <authorList>
            <consortium name="The Broad Institute Genomics Platform"/>
            <consortium name="The Broad Institute Genome Sequencing Center for Infectious Disease"/>
            <person name="Wu L."/>
            <person name="Ma J."/>
        </authorList>
    </citation>
    <scope>NUCLEOTIDE SEQUENCE [LARGE SCALE GENOMIC DNA]</scope>
    <source>
        <strain evidence="3">JCM 4253</strain>
    </source>
</reference>